<dbReference type="Gene3D" id="3.40.50.1820">
    <property type="entry name" value="alpha/beta hydrolase"/>
    <property type="match status" value="1"/>
</dbReference>
<name>A0A0M6ZWL9_9HYPH</name>
<keyword evidence="3" id="KW-1185">Reference proteome</keyword>
<evidence type="ECO:0000259" key="1">
    <source>
        <dbReference type="Pfam" id="PF12697"/>
    </source>
</evidence>
<sequence length="229" mass="24625">MNIKGPILCVAGFGDNSSMFAPLVDARRSGDPQILPLDLPGFGAEPLRETSIATLAQHLAAEARRFGARSVIAHSVASIIAAEAAHLSDSTIDTIVSLEGNLTAEDAYFSGTAADYDDAVSFRVAFLERLHEMAKPNRIIEGYAERVSRADPGALWSLGRDARQYSQTSHPGERLRSAGNVLYVLNPANCPENSLNWLKTSGLTKVELDGASHWPTIDQPSKVLLALRS</sequence>
<dbReference type="EMBL" id="CXWC01000002">
    <property type="protein sequence ID" value="CTQ67159.1"/>
    <property type="molecule type" value="Genomic_DNA"/>
</dbReference>
<dbReference type="GeneID" id="97668777"/>
<dbReference type="AlphaFoldDB" id="A0A0M6ZWL9"/>
<dbReference type="SUPFAM" id="SSF53474">
    <property type="entry name" value="alpha/beta-Hydrolases"/>
    <property type="match status" value="1"/>
</dbReference>
<evidence type="ECO:0000313" key="2">
    <source>
        <dbReference type="EMBL" id="CTQ67159.1"/>
    </source>
</evidence>
<gene>
    <name evidence="2" type="ORF">LA5096_01352</name>
</gene>
<protein>
    <submittedName>
        <fullName evidence="2">Acetoin dehydrogenase E2 subunit dihydrolipoyllysine-residue acetyltransferase</fullName>
    </submittedName>
</protein>
<dbReference type="RefSeq" id="WP_055115287.1">
    <property type="nucleotide sequence ID" value="NZ_CXWA01000002.1"/>
</dbReference>
<dbReference type="Pfam" id="PF12697">
    <property type="entry name" value="Abhydrolase_6"/>
    <property type="match status" value="1"/>
</dbReference>
<proteinExistence type="predicted"/>
<accession>A0A0M6ZWL9</accession>
<dbReference type="InterPro" id="IPR029058">
    <property type="entry name" value="AB_hydrolase_fold"/>
</dbReference>
<dbReference type="InterPro" id="IPR000073">
    <property type="entry name" value="AB_hydrolase_1"/>
</dbReference>
<feature type="domain" description="AB hydrolase-1" evidence="1">
    <location>
        <begin position="7"/>
        <end position="223"/>
    </location>
</feature>
<evidence type="ECO:0000313" key="3">
    <source>
        <dbReference type="Proteomes" id="UP000049983"/>
    </source>
</evidence>
<dbReference type="STRING" id="311410.LA5095_02496"/>
<keyword evidence="2" id="KW-0808">Transferase</keyword>
<organism evidence="2 3">
    <name type="scientific">Roseibium album</name>
    <dbReference type="NCBI Taxonomy" id="311410"/>
    <lineage>
        <taxon>Bacteria</taxon>
        <taxon>Pseudomonadati</taxon>
        <taxon>Pseudomonadota</taxon>
        <taxon>Alphaproteobacteria</taxon>
        <taxon>Hyphomicrobiales</taxon>
        <taxon>Stappiaceae</taxon>
        <taxon>Roseibium</taxon>
    </lineage>
</organism>
<dbReference type="Proteomes" id="UP000049983">
    <property type="component" value="Unassembled WGS sequence"/>
</dbReference>
<reference evidence="3" key="1">
    <citation type="submission" date="2015-07" db="EMBL/GenBank/DDBJ databases">
        <authorList>
            <person name="Rodrigo-Torres Lidia"/>
            <person name="Arahal R.David."/>
        </authorList>
    </citation>
    <scope>NUCLEOTIDE SEQUENCE [LARGE SCALE GENOMIC DNA]</scope>
    <source>
        <strain evidence="3">CECT 5096</strain>
    </source>
</reference>
<dbReference type="GO" id="GO:0016740">
    <property type="term" value="F:transferase activity"/>
    <property type="evidence" value="ECO:0007669"/>
    <property type="project" value="UniProtKB-KW"/>
</dbReference>